<comment type="pathway">
    <text evidence="1">Amino-acid biosynthesis; L-cysteine biosynthesis; L-cysteine from L-serine: step 1/2.</text>
</comment>
<dbReference type="AlphaFoldDB" id="A0A8H9IIA0"/>
<evidence type="ECO:0000256" key="1">
    <source>
        <dbReference type="ARBA" id="ARBA00004876"/>
    </source>
</evidence>
<evidence type="ECO:0000256" key="5">
    <source>
        <dbReference type="ARBA" id="ARBA00022605"/>
    </source>
</evidence>
<evidence type="ECO:0000256" key="9">
    <source>
        <dbReference type="ARBA" id="ARBA00049486"/>
    </source>
</evidence>
<reference evidence="10" key="1">
    <citation type="journal article" date="2014" name="Int. J. Syst. Evol. Microbiol.">
        <title>Complete genome sequence of Corynebacterium casei LMG S-19264T (=DSM 44701T), isolated from a smear-ripened cheese.</title>
        <authorList>
            <consortium name="US DOE Joint Genome Institute (JGI-PGF)"/>
            <person name="Walter F."/>
            <person name="Albersmeier A."/>
            <person name="Kalinowski J."/>
            <person name="Ruckert C."/>
        </authorList>
    </citation>
    <scope>NUCLEOTIDE SEQUENCE</scope>
    <source>
        <strain evidence="10">KCTC 32337</strain>
    </source>
</reference>
<reference evidence="10" key="2">
    <citation type="submission" date="2020-09" db="EMBL/GenBank/DDBJ databases">
        <authorList>
            <person name="Sun Q."/>
            <person name="Kim S."/>
        </authorList>
    </citation>
    <scope>NUCLEOTIDE SEQUENCE</scope>
    <source>
        <strain evidence="10">KCTC 32337</strain>
    </source>
</reference>
<dbReference type="GO" id="GO:0006535">
    <property type="term" value="P:cysteine biosynthetic process from serine"/>
    <property type="evidence" value="ECO:0007669"/>
    <property type="project" value="InterPro"/>
</dbReference>
<proteinExistence type="inferred from homology"/>
<dbReference type="FunFam" id="2.160.10.10:FF:000002">
    <property type="entry name" value="Serine acetyltransferase"/>
    <property type="match status" value="1"/>
</dbReference>
<sequence length="153" mass="16007">MAHYLWHKGRCELALFIQSRNSEVFSVDIRPAAKIGQGVKLDRATDIVIGETAVVENNVSILQNVTLGGTGKVSGDRHPKIREGVIIGSGAKILGNIEVGMGSNAGAGSVVLDSVPACYTVVGAPAKIVGKPNCTMPCESMQQYVVADADKSD</sequence>
<comment type="caution">
    <text evidence="10">The sequence shown here is derived from an EMBL/GenBank/DDBJ whole genome shotgun (WGS) entry which is preliminary data.</text>
</comment>
<dbReference type="InterPro" id="IPR042122">
    <property type="entry name" value="Ser_AcTrfase_N_sf"/>
</dbReference>
<evidence type="ECO:0000313" key="11">
    <source>
        <dbReference type="Proteomes" id="UP000622604"/>
    </source>
</evidence>
<keyword evidence="5" id="KW-0028">Amino-acid biosynthesis</keyword>
<gene>
    <name evidence="10" type="ORF">GCM10011274_37460</name>
</gene>
<evidence type="ECO:0000256" key="3">
    <source>
        <dbReference type="ARBA" id="ARBA00013266"/>
    </source>
</evidence>
<organism evidence="10 11">
    <name type="scientific">Paraglaciecola chathamensis</name>
    <dbReference type="NCBI Taxonomy" id="368405"/>
    <lineage>
        <taxon>Bacteria</taxon>
        <taxon>Pseudomonadati</taxon>
        <taxon>Pseudomonadota</taxon>
        <taxon>Gammaproteobacteria</taxon>
        <taxon>Alteromonadales</taxon>
        <taxon>Alteromonadaceae</taxon>
        <taxon>Paraglaciecola</taxon>
    </lineage>
</organism>
<dbReference type="Proteomes" id="UP000622604">
    <property type="component" value="Unassembled WGS sequence"/>
</dbReference>
<accession>A0A8H9IIA0</accession>
<comment type="catalytic activity">
    <reaction evidence="9">
        <text>L-serine + acetyl-CoA = O-acetyl-L-serine + CoA</text>
        <dbReference type="Rhea" id="RHEA:24560"/>
        <dbReference type="ChEBI" id="CHEBI:33384"/>
        <dbReference type="ChEBI" id="CHEBI:57287"/>
        <dbReference type="ChEBI" id="CHEBI:57288"/>
        <dbReference type="ChEBI" id="CHEBI:58340"/>
        <dbReference type="EC" id="2.3.1.30"/>
    </reaction>
</comment>
<evidence type="ECO:0000313" key="10">
    <source>
        <dbReference type="EMBL" id="GGZ75644.1"/>
    </source>
</evidence>
<dbReference type="InterPro" id="IPR005881">
    <property type="entry name" value="Ser_O-AcTrfase"/>
</dbReference>
<evidence type="ECO:0000256" key="7">
    <source>
        <dbReference type="ARBA" id="ARBA00023192"/>
    </source>
</evidence>
<dbReference type="EMBL" id="BMZC01000012">
    <property type="protein sequence ID" value="GGZ75644.1"/>
    <property type="molecule type" value="Genomic_DNA"/>
</dbReference>
<evidence type="ECO:0000256" key="4">
    <source>
        <dbReference type="ARBA" id="ARBA00018522"/>
    </source>
</evidence>
<evidence type="ECO:0000256" key="6">
    <source>
        <dbReference type="ARBA" id="ARBA00022679"/>
    </source>
</evidence>
<keyword evidence="7" id="KW-0198">Cysteine biosynthesis</keyword>
<protein>
    <recommendedName>
        <fullName evidence="4">Serine acetyltransferase</fullName>
        <ecNumber evidence="3">2.3.1.30</ecNumber>
    </recommendedName>
</protein>
<dbReference type="SUPFAM" id="SSF51161">
    <property type="entry name" value="Trimeric LpxA-like enzymes"/>
    <property type="match status" value="1"/>
</dbReference>
<evidence type="ECO:0000256" key="8">
    <source>
        <dbReference type="ARBA" id="ARBA00023315"/>
    </source>
</evidence>
<dbReference type="Gene3D" id="2.160.10.10">
    <property type="entry name" value="Hexapeptide repeat proteins"/>
    <property type="match status" value="1"/>
</dbReference>
<comment type="similarity">
    <text evidence="2">Belongs to the transferase hexapeptide repeat family.</text>
</comment>
<evidence type="ECO:0000256" key="2">
    <source>
        <dbReference type="ARBA" id="ARBA00007274"/>
    </source>
</evidence>
<dbReference type="InterPro" id="IPR011004">
    <property type="entry name" value="Trimer_LpxA-like_sf"/>
</dbReference>
<dbReference type="Gene3D" id="1.10.3130.10">
    <property type="entry name" value="serine acetyltransferase, domain 1"/>
    <property type="match status" value="1"/>
</dbReference>
<dbReference type="PANTHER" id="PTHR42811">
    <property type="entry name" value="SERINE ACETYLTRANSFERASE"/>
    <property type="match status" value="1"/>
</dbReference>
<dbReference type="CDD" id="cd03354">
    <property type="entry name" value="LbH_SAT"/>
    <property type="match status" value="1"/>
</dbReference>
<keyword evidence="6" id="KW-0808">Transferase</keyword>
<dbReference type="GO" id="GO:0005737">
    <property type="term" value="C:cytoplasm"/>
    <property type="evidence" value="ECO:0007669"/>
    <property type="project" value="InterPro"/>
</dbReference>
<dbReference type="GO" id="GO:0009001">
    <property type="term" value="F:serine O-acetyltransferase activity"/>
    <property type="evidence" value="ECO:0007669"/>
    <property type="project" value="UniProtKB-EC"/>
</dbReference>
<dbReference type="InterPro" id="IPR045304">
    <property type="entry name" value="LbH_SAT"/>
</dbReference>
<keyword evidence="8" id="KW-0012">Acyltransferase</keyword>
<name>A0A8H9IIA0_9ALTE</name>
<dbReference type="EC" id="2.3.1.30" evidence="3"/>
<dbReference type="PIRSF" id="PIRSF000441">
    <property type="entry name" value="CysE"/>
    <property type="match status" value="1"/>
</dbReference>